<keyword evidence="1" id="KW-0732">Signal</keyword>
<dbReference type="Proteomes" id="UP000576082">
    <property type="component" value="Unassembled WGS sequence"/>
</dbReference>
<dbReference type="PROSITE" id="PS51257">
    <property type="entry name" value="PROKAR_LIPOPROTEIN"/>
    <property type="match status" value="1"/>
</dbReference>
<evidence type="ECO:0000256" key="1">
    <source>
        <dbReference type="SAM" id="SignalP"/>
    </source>
</evidence>
<gene>
    <name evidence="2" type="ORF">HHU12_23020</name>
</gene>
<feature type="signal peptide" evidence="1">
    <location>
        <begin position="1"/>
        <end position="19"/>
    </location>
</feature>
<name>A0A7X9RY82_9BACT</name>
<dbReference type="RefSeq" id="WP_169659092.1">
    <property type="nucleotide sequence ID" value="NZ_JABANE010000076.1"/>
</dbReference>
<keyword evidence="3" id="KW-1185">Reference proteome</keyword>
<feature type="chain" id="PRO_5030871189" description="Lipoprotein" evidence="1">
    <location>
        <begin position="20"/>
        <end position="390"/>
    </location>
</feature>
<accession>A0A7X9RY82</accession>
<evidence type="ECO:0000313" key="2">
    <source>
        <dbReference type="EMBL" id="NME70865.1"/>
    </source>
</evidence>
<organism evidence="2 3">
    <name type="scientific">Flammeovirga aprica JL-4</name>
    <dbReference type="NCBI Taxonomy" id="694437"/>
    <lineage>
        <taxon>Bacteria</taxon>
        <taxon>Pseudomonadati</taxon>
        <taxon>Bacteroidota</taxon>
        <taxon>Cytophagia</taxon>
        <taxon>Cytophagales</taxon>
        <taxon>Flammeovirgaceae</taxon>
        <taxon>Flammeovirga</taxon>
    </lineage>
</organism>
<sequence length="390" mass="45692">MKILLLLLTLFLFFSCNQKKQKENSTEKEHLEKTTVIEVKKVPEITFPISPIDLNPRYTWEENINATWNQYLGGAPDEIYKIFELSEFKKEEGVFIVVTKDGTTNYFTLLPQEDGTYVLDKINTSSISVLHQYGNAATITIKPYEISIDFNDKNGLVVSYEIFGMKEVPNGDGMMPFQKIQHDYLTFNEQGNLEYNIGETEKFNDRFGVDMKEHSSLDTHEFLYQKYFTTIDRAFNPHLFNLLMSDMDIYTTRFDDRDNIFGLVRKQDNGEYVNDNAFAELEAFFVSQSNDLNLEHIDYSDYPIFYVEDHGSYFYRIDHVKVDDKEIALDLERVLYIDENSGELDRTSDITYYIVLMNIEGKWLLINNSDRLMMEKDRLKLQTIDSNEGE</sequence>
<protein>
    <recommendedName>
        <fullName evidence="4">Lipoprotein</fullName>
    </recommendedName>
</protein>
<reference evidence="2 3" key="1">
    <citation type="submission" date="2020-04" db="EMBL/GenBank/DDBJ databases">
        <title>Flammeovirga sp. SR4, a novel species isolated from seawater.</title>
        <authorList>
            <person name="Wang X."/>
        </authorList>
    </citation>
    <scope>NUCLEOTIDE SEQUENCE [LARGE SCALE GENOMIC DNA]</scope>
    <source>
        <strain evidence="2 3">ATCC 23126</strain>
    </source>
</reference>
<evidence type="ECO:0000313" key="3">
    <source>
        <dbReference type="Proteomes" id="UP000576082"/>
    </source>
</evidence>
<dbReference type="EMBL" id="JABANE010000076">
    <property type="protein sequence ID" value="NME70865.1"/>
    <property type="molecule type" value="Genomic_DNA"/>
</dbReference>
<proteinExistence type="predicted"/>
<evidence type="ECO:0008006" key="4">
    <source>
        <dbReference type="Google" id="ProtNLM"/>
    </source>
</evidence>
<comment type="caution">
    <text evidence="2">The sequence shown here is derived from an EMBL/GenBank/DDBJ whole genome shotgun (WGS) entry which is preliminary data.</text>
</comment>
<dbReference type="AlphaFoldDB" id="A0A7X9RY82"/>